<feature type="transmembrane region" description="Helical" evidence="9">
    <location>
        <begin position="368"/>
        <end position="388"/>
    </location>
</feature>
<feature type="transmembrane region" description="Helical" evidence="9">
    <location>
        <begin position="157"/>
        <end position="176"/>
    </location>
</feature>
<feature type="transmembrane region" description="Helical" evidence="9">
    <location>
        <begin position="394"/>
        <end position="415"/>
    </location>
</feature>
<dbReference type="InterPro" id="IPR036259">
    <property type="entry name" value="MFS_trans_sf"/>
</dbReference>
<dbReference type="PATRIC" id="fig|1408189.4.peg.1354"/>
<feature type="transmembrane region" description="Helical" evidence="9">
    <location>
        <begin position="292"/>
        <end position="316"/>
    </location>
</feature>
<dbReference type="EMBL" id="CP006841">
    <property type="protein sequence ID" value="ALA67486.1"/>
    <property type="molecule type" value="Genomic_DNA"/>
</dbReference>
<dbReference type="PROSITE" id="PS01023">
    <property type="entry name" value="PTR2_2"/>
    <property type="match status" value="1"/>
</dbReference>
<dbReference type="GO" id="GO:0005886">
    <property type="term" value="C:plasma membrane"/>
    <property type="evidence" value="ECO:0007669"/>
    <property type="project" value="UniProtKB-SubCell"/>
</dbReference>
<keyword evidence="6 9" id="KW-1133">Transmembrane helix</keyword>
<feature type="transmembrane region" description="Helical" evidence="9">
    <location>
        <begin position="336"/>
        <end position="356"/>
    </location>
</feature>
<gene>
    <name evidence="11" type="ORF">CLAC_06790</name>
</gene>
<evidence type="ECO:0000256" key="8">
    <source>
        <dbReference type="RuleBase" id="RU003755"/>
    </source>
</evidence>
<dbReference type="STRING" id="1408189.CLAC_06790"/>
<feature type="transmembrane region" description="Helical" evidence="9">
    <location>
        <begin position="435"/>
        <end position="456"/>
    </location>
</feature>
<evidence type="ECO:0000256" key="7">
    <source>
        <dbReference type="ARBA" id="ARBA00023136"/>
    </source>
</evidence>
<comment type="similarity">
    <text evidence="2 8">Belongs to the major facilitator superfamily. Proton-dependent oligopeptide transporter (POT/PTR) (TC 2.A.17) family.</text>
</comment>
<accession>A0A0K2H176</accession>
<organism evidence="11 12">
    <name type="scientific">Corynebacterium lactis RW2-5</name>
    <dbReference type="NCBI Taxonomy" id="1408189"/>
    <lineage>
        <taxon>Bacteria</taxon>
        <taxon>Bacillati</taxon>
        <taxon>Actinomycetota</taxon>
        <taxon>Actinomycetes</taxon>
        <taxon>Mycobacteriales</taxon>
        <taxon>Corynebacteriaceae</taxon>
        <taxon>Corynebacterium</taxon>
    </lineage>
</organism>
<name>A0A0K2H176_9CORY</name>
<dbReference type="CDD" id="cd17346">
    <property type="entry name" value="MFS_DtpA_like"/>
    <property type="match status" value="1"/>
</dbReference>
<dbReference type="InterPro" id="IPR018456">
    <property type="entry name" value="PTR2_symporter_CS"/>
</dbReference>
<dbReference type="InterPro" id="IPR050171">
    <property type="entry name" value="MFS_Transporters"/>
</dbReference>
<feature type="transmembrane region" description="Helical" evidence="9">
    <location>
        <begin position="260"/>
        <end position="280"/>
    </location>
</feature>
<dbReference type="RefSeq" id="WP_053412239.1">
    <property type="nucleotide sequence ID" value="NZ_CP006841.1"/>
</dbReference>
<dbReference type="InterPro" id="IPR005279">
    <property type="entry name" value="Dipep/tripep_permease"/>
</dbReference>
<dbReference type="OrthoDB" id="9772725at2"/>
<evidence type="ECO:0000256" key="6">
    <source>
        <dbReference type="ARBA" id="ARBA00022989"/>
    </source>
</evidence>
<proteinExistence type="inferred from homology"/>
<evidence type="ECO:0000256" key="2">
    <source>
        <dbReference type="ARBA" id="ARBA00005982"/>
    </source>
</evidence>
<evidence type="ECO:0000259" key="10">
    <source>
        <dbReference type="PROSITE" id="PS50850"/>
    </source>
</evidence>
<dbReference type="PROSITE" id="PS50850">
    <property type="entry name" value="MFS"/>
    <property type="match status" value="1"/>
</dbReference>
<comment type="subcellular location">
    <subcellularLocation>
        <location evidence="1">Cell membrane</location>
        <topology evidence="1">Multi-pass membrane protein</topology>
    </subcellularLocation>
    <subcellularLocation>
        <location evidence="8">Membrane</location>
        <topology evidence="8">Multi-pass membrane protein</topology>
    </subcellularLocation>
</comment>
<evidence type="ECO:0000256" key="1">
    <source>
        <dbReference type="ARBA" id="ARBA00004651"/>
    </source>
</evidence>
<dbReference type="AlphaFoldDB" id="A0A0K2H176"/>
<keyword evidence="12" id="KW-1185">Reference proteome</keyword>
<dbReference type="GO" id="GO:1904680">
    <property type="term" value="F:peptide transmembrane transporter activity"/>
    <property type="evidence" value="ECO:0007669"/>
    <property type="project" value="InterPro"/>
</dbReference>
<keyword evidence="7 9" id="KW-0472">Membrane</keyword>
<dbReference type="InterPro" id="IPR000109">
    <property type="entry name" value="POT_fam"/>
</dbReference>
<evidence type="ECO:0000313" key="12">
    <source>
        <dbReference type="Proteomes" id="UP000058446"/>
    </source>
</evidence>
<dbReference type="PANTHER" id="PTHR23517">
    <property type="entry name" value="RESISTANCE PROTEIN MDTM, PUTATIVE-RELATED-RELATED"/>
    <property type="match status" value="1"/>
</dbReference>
<keyword evidence="4" id="KW-1003">Cell membrane</keyword>
<feature type="transmembrane region" description="Helical" evidence="9">
    <location>
        <begin position="468"/>
        <end position="490"/>
    </location>
</feature>
<sequence length="495" mass="51603">MHKLEQCSQSAESTPQNPRVAIPALVGVETWERFSYYGMQAIMAFYLYDTAVNGGLGLATGTATALMGAYGSLVYLSTIGGGWIGDRVLGAEKTLLSGAWLLVAGHLCLSLVPGAPGVALGLVLVAVGSGALKTSALTMLGHVRNPDDRRRDSDFQLFYLGINVGALAGPLLTGWLADRAGYHLGFGAAAALMIAGLTHYYLHRRKLHDGWDTRIVALVEKPTVPATWRALGLAAAAVAAVVAALVGAVVAGALALESLATVMLVLTIATTVGMFATMLLDRGLGPHERRRVLAFVPLFIVSVAFWAILNQTFGALAVYSDVRVDRIIGDFEVPAAWAQSLNPVFILVLSVPMALLRTKLGARMPKAPTQIIAGTAVAGLGAWTLLLHTSTPAGAVPIVALVLAYGVITFGELHVGPVGMSTATALAPAKYATRFSALFFMTMAIGTALAGVMSTSYDPTSAASEHSYFLTMGAFAVGASALAAVALPWISRVAR</sequence>
<dbReference type="Pfam" id="PF00854">
    <property type="entry name" value="PTR2"/>
    <property type="match status" value="1"/>
</dbReference>
<dbReference type="Gene3D" id="1.20.1250.20">
    <property type="entry name" value="MFS general substrate transporter like domains"/>
    <property type="match status" value="1"/>
</dbReference>
<dbReference type="GO" id="GO:0006857">
    <property type="term" value="P:oligopeptide transport"/>
    <property type="evidence" value="ECO:0007669"/>
    <property type="project" value="InterPro"/>
</dbReference>
<keyword evidence="5 8" id="KW-0812">Transmembrane</keyword>
<keyword evidence="3 8" id="KW-0813">Transport</keyword>
<dbReference type="NCBIfam" id="TIGR00924">
    <property type="entry name" value="yjdL_sub1_fam"/>
    <property type="match status" value="1"/>
</dbReference>
<evidence type="ECO:0000256" key="4">
    <source>
        <dbReference type="ARBA" id="ARBA00022475"/>
    </source>
</evidence>
<dbReference type="SUPFAM" id="SSF103473">
    <property type="entry name" value="MFS general substrate transporter"/>
    <property type="match status" value="2"/>
</dbReference>
<protein>
    <submittedName>
        <fullName evidence="11">Diguanylate cyclase</fullName>
    </submittedName>
</protein>
<reference evidence="11 12" key="1">
    <citation type="submission" date="2013-10" db="EMBL/GenBank/DDBJ databases">
        <title>Complete genome sequence of Corynebacterium lactis DSM 45799(T), isolated from raw cow milk.</title>
        <authorList>
            <person name="Ruckert C."/>
            <person name="Albersmeier A."/>
            <person name="Lipski A."/>
            <person name="Kalinowski J."/>
        </authorList>
    </citation>
    <scope>NUCLEOTIDE SEQUENCE [LARGE SCALE GENOMIC DNA]</scope>
    <source>
        <strain evidence="11 12">RW2-5</strain>
    </source>
</reference>
<dbReference type="PANTHER" id="PTHR23517:SF15">
    <property type="entry name" value="PROTON-DEPENDENT OLIGOPEPTIDE FAMILY TRANSPORT PROTEIN"/>
    <property type="match status" value="1"/>
</dbReference>
<evidence type="ECO:0000256" key="5">
    <source>
        <dbReference type="ARBA" id="ARBA00022692"/>
    </source>
</evidence>
<dbReference type="InterPro" id="IPR020846">
    <property type="entry name" value="MFS_dom"/>
</dbReference>
<dbReference type="KEGG" id="clw:CLAC_06790"/>
<feature type="transmembrane region" description="Helical" evidence="9">
    <location>
        <begin position="182"/>
        <end position="202"/>
    </location>
</feature>
<evidence type="ECO:0000256" key="9">
    <source>
        <dbReference type="SAM" id="Phobius"/>
    </source>
</evidence>
<feature type="transmembrane region" description="Helical" evidence="9">
    <location>
        <begin position="230"/>
        <end position="254"/>
    </location>
</feature>
<feature type="domain" description="Major facilitator superfamily (MFS) profile" evidence="10">
    <location>
        <begin position="24"/>
        <end position="491"/>
    </location>
</feature>
<evidence type="ECO:0000313" key="11">
    <source>
        <dbReference type="EMBL" id="ALA67486.1"/>
    </source>
</evidence>
<dbReference type="Proteomes" id="UP000058446">
    <property type="component" value="Chromosome"/>
</dbReference>
<evidence type="ECO:0000256" key="3">
    <source>
        <dbReference type="ARBA" id="ARBA00022448"/>
    </source>
</evidence>